<name>A0A421NUE9_9MOLU</name>
<evidence type="ECO:0000313" key="3">
    <source>
        <dbReference type="Proteomes" id="UP000283896"/>
    </source>
</evidence>
<proteinExistence type="predicted"/>
<feature type="transmembrane region" description="Helical" evidence="1">
    <location>
        <begin position="155"/>
        <end position="178"/>
    </location>
</feature>
<protein>
    <submittedName>
        <fullName evidence="2">Uncharacterized protein</fullName>
    </submittedName>
</protein>
<evidence type="ECO:0000256" key="1">
    <source>
        <dbReference type="SAM" id="Phobius"/>
    </source>
</evidence>
<keyword evidence="3" id="KW-1185">Reference proteome</keyword>
<dbReference type="AlphaFoldDB" id="A0A421NUE9"/>
<dbReference type="EMBL" id="MPBG01000013">
    <property type="protein sequence ID" value="RMI87659.1"/>
    <property type="molecule type" value="Genomic_DNA"/>
</dbReference>
<comment type="caution">
    <text evidence="2">The sequence shown here is derived from an EMBL/GenBank/DDBJ whole genome shotgun (WGS) entry which is preliminary data.</text>
</comment>
<keyword evidence="1" id="KW-0472">Membrane</keyword>
<accession>A0A421NUE9</accession>
<keyword evidence="1" id="KW-1133">Transmembrane helix</keyword>
<dbReference type="Proteomes" id="UP000283896">
    <property type="component" value="Unassembled WGS sequence"/>
</dbReference>
<keyword evidence="1" id="KW-0812">Transmembrane</keyword>
<evidence type="ECO:0000313" key="2">
    <source>
        <dbReference type="EMBL" id="RMI87659.1"/>
    </source>
</evidence>
<reference evidence="3" key="1">
    <citation type="submission" date="2016-11" db="EMBL/GenBank/DDBJ databases">
        <title>Genome sequence of Candidatus Phytoplasma solani strain SA-1.</title>
        <authorList>
            <person name="Haryono M."/>
            <person name="Samarzija I."/>
            <person name="Seruga Music M."/>
            <person name="Hogenhout S."/>
            <person name="Kuo C.-H."/>
        </authorList>
    </citation>
    <scope>NUCLEOTIDE SEQUENCE [LARGE SCALE GENOMIC DNA]</scope>
    <source>
        <strain evidence="3">SA-1</strain>
    </source>
</reference>
<sequence length="280" mass="32630">MFKYILDFKLHFNQFLSLISDFFTNCFCSLRSTFCGKKVGWLYYFDYIYDKMITVFNSVKNFFVDIVKEPNKPYDKMTDYEKQIHNENKNYVKKYLHAPWQIIIDIIKFLCSIVVWIFSMFKGLYEMITGLFSNNGLFNKEGLSSKLESTKYLDVLGAGATGISLTAGASLFAGAVMSKLSGGNFSLDFEKSGNTVKECTLIVAKGLLVAHTYMLKFVSFTFSFLMKLILFFLNYVVLLFMHLFRLLTQVFKLTPFILQYIDKAIKLIFWMIFYHCEENI</sequence>
<organism evidence="2 3">
    <name type="scientific">Candidatus Phytoplasma solani</name>
    <dbReference type="NCBI Taxonomy" id="69896"/>
    <lineage>
        <taxon>Bacteria</taxon>
        <taxon>Bacillati</taxon>
        <taxon>Mycoplasmatota</taxon>
        <taxon>Mollicutes</taxon>
        <taxon>Acholeplasmatales</taxon>
        <taxon>Acholeplasmataceae</taxon>
        <taxon>Candidatus Phytoplasma</taxon>
        <taxon>16SrXII (Stolbur group)</taxon>
    </lineage>
</organism>
<gene>
    <name evidence="2" type="ORF">PSSA1_v1c6670</name>
</gene>
<feature type="transmembrane region" description="Helical" evidence="1">
    <location>
        <begin position="102"/>
        <end position="121"/>
    </location>
</feature>
<feature type="transmembrane region" description="Helical" evidence="1">
    <location>
        <begin position="224"/>
        <end position="244"/>
    </location>
</feature>